<evidence type="ECO:0000313" key="2">
    <source>
        <dbReference type="Proteomes" id="UP000664032"/>
    </source>
</evidence>
<evidence type="ECO:0000313" key="1">
    <source>
        <dbReference type="EMBL" id="KAH9475265.1"/>
    </source>
</evidence>
<gene>
    <name evidence="1" type="ORF">JR316_0012376</name>
</gene>
<keyword evidence="2" id="KW-1185">Reference proteome</keyword>
<comment type="caution">
    <text evidence="1">The sequence shown here is derived from an EMBL/GenBank/DDBJ whole genome shotgun (WGS) entry which is preliminary data.</text>
</comment>
<name>A0ACB8GJP7_PSICU</name>
<dbReference type="Proteomes" id="UP000664032">
    <property type="component" value="Unassembled WGS sequence"/>
</dbReference>
<accession>A0ACB8GJP7</accession>
<dbReference type="EMBL" id="JAFIQS020000012">
    <property type="protein sequence ID" value="KAH9475265.1"/>
    <property type="molecule type" value="Genomic_DNA"/>
</dbReference>
<proteinExistence type="predicted"/>
<sequence length="206" mass="22451">MLHLVGPFVRKTSQANRRAKIESREVSGSRLLLLVVILVLVLLATLVICVIRNRRRSEASEREYNVEASQVDGPPTIIATEYNPTSGPSRVYSGNKSPYSGGADGRMSPQPPMSGPMYPATAQHYSNYKPHSINQNHTAPHSQVTFPDAYPFTGYSNSMGPPKTAFVSGGFPRPLLAGDRLKDRIKERPASISSLTTTVPAPAYRA</sequence>
<organism evidence="1 2">
    <name type="scientific">Psilocybe cubensis</name>
    <name type="common">Psychedelic mushroom</name>
    <name type="synonym">Stropharia cubensis</name>
    <dbReference type="NCBI Taxonomy" id="181762"/>
    <lineage>
        <taxon>Eukaryota</taxon>
        <taxon>Fungi</taxon>
        <taxon>Dikarya</taxon>
        <taxon>Basidiomycota</taxon>
        <taxon>Agaricomycotina</taxon>
        <taxon>Agaricomycetes</taxon>
        <taxon>Agaricomycetidae</taxon>
        <taxon>Agaricales</taxon>
        <taxon>Agaricineae</taxon>
        <taxon>Strophariaceae</taxon>
        <taxon>Psilocybe</taxon>
    </lineage>
</organism>
<reference evidence="1" key="1">
    <citation type="submission" date="2021-10" db="EMBL/GenBank/DDBJ databases">
        <title>Psilocybe cubensis genome.</title>
        <authorList>
            <person name="Mckernan K.J."/>
            <person name="Crawford S."/>
            <person name="Trippe A."/>
            <person name="Kane L.T."/>
            <person name="Mclaughlin S."/>
        </authorList>
    </citation>
    <scope>NUCLEOTIDE SEQUENCE</scope>
    <source>
        <strain evidence="1">MGC-MH-2018</strain>
    </source>
</reference>
<protein>
    <submittedName>
        <fullName evidence="1">Uncharacterized protein</fullName>
    </submittedName>
</protein>